<evidence type="ECO:0000256" key="1">
    <source>
        <dbReference type="SAM" id="MobiDB-lite"/>
    </source>
</evidence>
<accession>A0A496PI06</accession>
<comment type="caution">
    <text evidence="2">The sequence shown here is derived from an EMBL/GenBank/DDBJ whole genome shotgun (WGS) entry which is preliminary data.</text>
</comment>
<proteinExistence type="predicted"/>
<name>A0A496PI06_9MICC</name>
<protein>
    <submittedName>
        <fullName evidence="2">Uncharacterized protein</fullName>
    </submittedName>
</protein>
<keyword evidence="3" id="KW-1185">Reference proteome</keyword>
<evidence type="ECO:0000313" key="3">
    <source>
        <dbReference type="Proteomes" id="UP000273119"/>
    </source>
</evidence>
<dbReference type="EMBL" id="QQXL01000005">
    <property type="protein sequence ID" value="RKW70105.1"/>
    <property type="molecule type" value="Genomic_DNA"/>
</dbReference>
<gene>
    <name evidence="2" type="ORF">DWQ67_09100</name>
</gene>
<organism evidence="2 3">
    <name type="scientific">Galactobacter caseinivorans</name>
    <dbReference type="NCBI Taxonomy" id="2676123"/>
    <lineage>
        <taxon>Bacteria</taxon>
        <taxon>Bacillati</taxon>
        <taxon>Actinomycetota</taxon>
        <taxon>Actinomycetes</taxon>
        <taxon>Micrococcales</taxon>
        <taxon>Micrococcaceae</taxon>
        <taxon>Galactobacter</taxon>
    </lineage>
</organism>
<dbReference type="AlphaFoldDB" id="A0A496PI06"/>
<feature type="region of interest" description="Disordered" evidence="1">
    <location>
        <begin position="77"/>
        <end position="103"/>
    </location>
</feature>
<sequence length="103" mass="10665">MPTHFVEEALTKVTAAQGAVSATGKLKWSGDAAAQYAAQRPGAVRSVTHLHSCLLELELAIMTFNLLRGAMTVAQASGVPLPTPPSAPKTSPFPALPTFGGRP</sequence>
<reference evidence="2 3" key="1">
    <citation type="submission" date="2018-07" db="EMBL/GenBank/DDBJ databases">
        <title>Arthrobacter sp. nov., isolated from raw cow's milk with high bacterial count.</title>
        <authorList>
            <person name="Hahne J."/>
            <person name="Isele D."/>
            <person name="Lipski A."/>
        </authorList>
    </citation>
    <scope>NUCLEOTIDE SEQUENCE [LARGE SCALE GENOMIC DNA]</scope>
    <source>
        <strain evidence="2 3">JZ R-183</strain>
    </source>
</reference>
<dbReference type="Proteomes" id="UP000273119">
    <property type="component" value="Unassembled WGS sequence"/>
</dbReference>
<evidence type="ECO:0000313" key="2">
    <source>
        <dbReference type="EMBL" id="RKW70105.1"/>
    </source>
</evidence>